<gene>
    <name evidence="1" type="ORF">FQ154_17295</name>
</gene>
<dbReference type="PROSITE" id="PS51257">
    <property type="entry name" value="PROKAR_LIPOPROTEIN"/>
    <property type="match status" value="1"/>
</dbReference>
<dbReference type="RefSeq" id="WP_007270716.1">
    <property type="nucleotide sequence ID" value="NZ_JBITUG010000017.1"/>
</dbReference>
<evidence type="ECO:0000313" key="2">
    <source>
        <dbReference type="Proteomes" id="UP000323856"/>
    </source>
</evidence>
<dbReference type="EMBL" id="VOBL01000022">
    <property type="protein sequence ID" value="KAA0973762.1"/>
    <property type="molecule type" value="Genomic_DNA"/>
</dbReference>
<reference evidence="1 2" key="1">
    <citation type="submission" date="2019-07" db="EMBL/GenBank/DDBJ databases">
        <title>Analysis of the biochemical properties, biological activity and biotechnological potential of siderophores and biosurfactants produced by Antarctic psychrotolerant bacteria.</title>
        <authorList>
            <person name="Styczynski M."/>
            <person name="Krucon T."/>
            <person name="Decewicz P."/>
            <person name="Dziewit L."/>
        </authorList>
    </citation>
    <scope>NUCLEOTIDE SEQUENCE [LARGE SCALE GENOMIC DNA]</scope>
    <source>
        <strain evidence="1 2">ANT_H27</strain>
    </source>
</reference>
<dbReference type="Proteomes" id="UP000323856">
    <property type="component" value="Unassembled WGS sequence"/>
</dbReference>
<protein>
    <submittedName>
        <fullName evidence="1">Uncharacterized protein</fullName>
    </submittedName>
</protein>
<organism evidence="1 2">
    <name type="scientific">Paeniglutamicibacter gangotriensis</name>
    <dbReference type="NCBI Taxonomy" id="254787"/>
    <lineage>
        <taxon>Bacteria</taxon>
        <taxon>Bacillati</taxon>
        <taxon>Actinomycetota</taxon>
        <taxon>Actinomycetes</taxon>
        <taxon>Micrococcales</taxon>
        <taxon>Micrococcaceae</taxon>
        <taxon>Paeniglutamicibacter</taxon>
    </lineage>
</organism>
<comment type="caution">
    <text evidence="1">The sequence shown here is derived from an EMBL/GenBank/DDBJ whole genome shotgun (WGS) entry which is preliminary data.</text>
</comment>
<proteinExistence type="predicted"/>
<dbReference type="AlphaFoldDB" id="A0A5B0E603"/>
<dbReference type="OrthoDB" id="5120158at2"/>
<accession>A0A5B0E603</accession>
<name>A0A5B0E603_9MICC</name>
<sequence length="101" mass="11246">MTHSQRPRRASVPGTKTVFLLSLAAFSWLAMTGCSALGFESNYDKQVSYEFDSRFEGKDQMVLPESLPNEAVNVKEIVRSTGNERILRADLAGALPRAVRR</sequence>
<evidence type="ECO:0000313" key="1">
    <source>
        <dbReference type="EMBL" id="KAA0973762.1"/>
    </source>
</evidence>